<accession>A0A2M8F4J1</accession>
<proteinExistence type="predicted"/>
<organism evidence="1 2">
    <name type="scientific">Candidatus Roizmanbacteria bacterium CG_4_9_14_0_2_um_filter_39_13</name>
    <dbReference type="NCBI Taxonomy" id="1974839"/>
    <lineage>
        <taxon>Bacteria</taxon>
        <taxon>Candidatus Roizmaniibacteriota</taxon>
    </lineage>
</organism>
<gene>
    <name evidence="1" type="ORF">CO051_00235</name>
</gene>
<comment type="caution">
    <text evidence="1">The sequence shown here is derived from an EMBL/GenBank/DDBJ whole genome shotgun (WGS) entry which is preliminary data.</text>
</comment>
<evidence type="ECO:0008006" key="3">
    <source>
        <dbReference type="Google" id="ProtNLM"/>
    </source>
</evidence>
<dbReference type="EMBL" id="PFSC01000006">
    <property type="protein sequence ID" value="PJC34205.1"/>
    <property type="molecule type" value="Genomic_DNA"/>
</dbReference>
<reference evidence="2" key="1">
    <citation type="submission" date="2017-09" db="EMBL/GenBank/DDBJ databases">
        <title>Depth-based differentiation of microbial function through sediment-hosted aquifers and enrichment of novel symbionts in the deep terrestrial subsurface.</title>
        <authorList>
            <person name="Probst A.J."/>
            <person name="Ladd B."/>
            <person name="Jarett J.K."/>
            <person name="Geller-Mcgrath D.E."/>
            <person name="Sieber C.M.K."/>
            <person name="Emerson J.B."/>
            <person name="Anantharaman K."/>
            <person name="Thomas B.C."/>
            <person name="Malmstrom R."/>
            <person name="Stieglmeier M."/>
            <person name="Klingl A."/>
            <person name="Woyke T."/>
            <person name="Ryan C.M."/>
            <person name="Banfield J.F."/>
        </authorList>
    </citation>
    <scope>NUCLEOTIDE SEQUENCE [LARGE SCALE GENOMIC DNA]</scope>
</reference>
<dbReference type="Proteomes" id="UP000231383">
    <property type="component" value="Unassembled WGS sequence"/>
</dbReference>
<name>A0A2M8F4J1_9BACT</name>
<evidence type="ECO:0000313" key="1">
    <source>
        <dbReference type="EMBL" id="PJC34205.1"/>
    </source>
</evidence>
<sequence>MEDEKQYKWLGFAQDYLSCAELLCWEMLEQHYVYDPFDTGKQWARFPMHNIFIPMMFNLKHGIELFLKMLRMVMVDKIEKGKNGHDIAYLFSLLKKEVDSDYIQDELHNTDTTTKNPGDKINLEIATENVKNLVSNFSEIERVTMKYYEGEILLKSVPNKSLSFVDSDNTMFKYPENSSGQNIEYDTFVEKITKEDVKVILADVRILLNTFNLSWV</sequence>
<protein>
    <recommendedName>
        <fullName evidence="3">HEPN domain-containing protein</fullName>
    </recommendedName>
</protein>
<evidence type="ECO:0000313" key="2">
    <source>
        <dbReference type="Proteomes" id="UP000231383"/>
    </source>
</evidence>
<dbReference type="AlphaFoldDB" id="A0A2M8F4J1"/>